<accession>A0ABW6VFC2</accession>
<gene>
    <name evidence="2" type="ORF">ACFY05_35085</name>
</gene>
<evidence type="ECO:0000313" key="2">
    <source>
        <dbReference type="EMBL" id="MFF4778064.1"/>
    </source>
</evidence>
<evidence type="ECO:0008006" key="4">
    <source>
        <dbReference type="Google" id="ProtNLM"/>
    </source>
</evidence>
<proteinExistence type="predicted"/>
<keyword evidence="1" id="KW-0732">Signal</keyword>
<dbReference type="EMBL" id="JBIAXI010000028">
    <property type="protein sequence ID" value="MFF4778064.1"/>
    <property type="molecule type" value="Genomic_DNA"/>
</dbReference>
<protein>
    <recommendedName>
        <fullName evidence="4">TolB-like translocation protein</fullName>
    </recommendedName>
</protein>
<feature type="chain" id="PRO_5046834425" description="TolB-like translocation protein" evidence="1">
    <location>
        <begin position="26"/>
        <end position="334"/>
    </location>
</feature>
<keyword evidence="3" id="KW-1185">Reference proteome</keyword>
<dbReference type="InterPro" id="IPR011042">
    <property type="entry name" value="6-blade_b-propeller_TolB-like"/>
</dbReference>
<dbReference type="Proteomes" id="UP001602119">
    <property type="component" value="Unassembled WGS sequence"/>
</dbReference>
<name>A0ABW6VFC2_MICFU</name>
<feature type="signal peptide" evidence="1">
    <location>
        <begin position="1"/>
        <end position="25"/>
    </location>
</feature>
<sequence>MSGRARALVLAVAVVVLAGFAVAYAAAAGRRDDGPGGAVDLALGGRLLFVRDGRVASATPGAPAGPVTVSGLTCQRFYAAAGTGVCVVVRPGPVPSTYAVVVDRWGQEVRRVQSAGIPNRARVSASGRMVSWTVFVTGDSYNTGGFSTWTGILDTRTGYAVPNMENIQLYIDGKRYRSADVNYWGVTFAADDNRFYATVSTRGRTYLVEGDYGRWEARALRENAECPSLSPDGTRLVFKKRVAPESSPRPWRLHALDLATMRETPLAEPDSVDDQAAWLDDRTVMYGKGGDVWAVPADGGGAPRLLLRDAASPALATAPAGAGHTGAAASMSAR</sequence>
<dbReference type="RefSeq" id="WP_387346573.1">
    <property type="nucleotide sequence ID" value="NZ_JBIAXI010000028.1"/>
</dbReference>
<evidence type="ECO:0000313" key="3">
    <source>
        <dbReference type="Proteomes" id="UP001602119"/>
    </source>
</evidence>
<dbReference type="Gene3D" id="2.120.10.30">
    <property type="entry name" value="TolB, C-terminal domain"/>
    <property type="match status" value="1"/>
</dbReference>
<reference evidence="2 3" key="1">
    <citation type="submission" date="2024-10" db="EMBL/GenBank/DDBJ databases">
        <title>The Natural Products Discovery Center: Release of the First 8490 Sequenced Strains for Exploring Actinobacteria Biosynthetic Diversity.</title>
        <authorList>
            <person name="Kalkreuter E."/>
            <person name="Kautsar S.A."/>
            <person name="Yang D."/>
            <person name="Bader C.D."/>
            <person name="Teijaro C.N."/>
            <person name="Fluegel L."/>
            <person name="Davis C.M."/>
            <person name="Simpson J.R."/>
            <person name="Lauterbach L."/>
            <person name="Steele A.D."/>
            <person name="Gui C."/>
            <person name="Meng S."/>
            <person name="Li G."/>
            <person name="Viehrig K."/>
            <person name="Ye F."/>
            <person name="Su P."/>
            <person name="Kiefer A.F."/>
            <person name="Nichols A."/>
            <person name="Cepeda A.J."/>
            <person name="Yan W."/>
            <person name="Fan B."/>
            <person name="Jiang Y."/>
            <person name="Adhikari A."/>
            <person name="Zheng C.-J."/>
            <person name="Schuster L."/>
            <person name="Cowan T.M."/>
            <person name="Smanski M.J."/>
            <person name="Chevrette M.G."/>
            <person name="De Carvalho L.P.S."/>
            <person name="Shen B."/>
        </authorList>
    </citation>
    <scope>NUCLEOTIDE SEQUENCE [LARGE SCALE GENOMIC DNA]</scope>
    <source>
        <strain evidence="2 3">NPDC001281</strain>
    </source>
</reference>
<evidence type="ECO:0000256" key="1">
    <source>
        <dbReference type="SAM" id="SignalP"/>
    </source>
</evidence>
<organism evidence="2 3">
    <name type="scientific">Microtetraspora fusca</name>
    <dbReference type="NCBI Taxonomy" id="1997"/>
    <lineage>
        <taxon>Bacteria</taxon>
        <taxon>Bacillati</taxon>
        <taxon>Actinomycetota</taxon>
        <taxon>Actinomycetes</taxon>
        <taxon>Streptosporangiales</taxon>
        <taxon>Streptosporangiaceae</taxon>
        <taxon>Microtetraspora</taxon>
    </lineage>
</organism>
<comment type="caution">
    <text evidence="2">The sequence shown here is derived from an EMBL/GenBank/DDBJ whole genome shotgun (WGS) entry which is preliminary data.</text>
</comment>
<dbReference type="SUPFAM" id="SSF82171">
    <property type="entry name" value="DPP6 N-terminal domain-like"/>
    <property type="match status" value="1"/>
</dbReference>